<dbReference type="STRING" id="5627.A0A1C7ME01"/>
<dbReference type="GO" id="GO:0000750">
    <property type="term" value="P:pheromone-dependent signal transduction involved in conjugation with cellular fusion"/>
    <property type="evidence" value="ECO:0007669"/>
    <property type="project" value="TreeGrafter"/>
</dbReference>
<evidence type="ECO:0000256" key="1">
    <source>
        <dbReference type="ARBA" id="ARBA00004141"/>
    </source>
</evidence>
<evidence type="ECO:0000256" key="4">
    <source>
        <dbReference type="ARBA" id="ARBA00022692"/>
    </source>
</evidence>
<evidence type="ECO:0000256" key="5">
    <source>
        <dbReference type="ARBA" id="ARBA00022989"/>
    </source>
</evidence>
<evidence type="ECO:0000313" key="11">
    <source>
        <dbReference type="EMBL" id="OBZ74837.1"/>
    </source>
</evidence>
<feature type="transmembrane region" description="Helical" evidence="10">
    <location>
        <begin position="116"/>
        <end position="137"/>
    </location>
</feature>
<keyword evidence="12" id="KW-1185">Reference proteome</keyword>
<dbReference type="GO" id="GO:0005886">
    <property type="term" value="C:plasma membrane"/>
    <property type="evidence" value="ECO:0007669"/>
    <property type="project" value="TreeGrafter"/>
</dbReference>
<dbReference type="Pfam" id="PF02076">
    <property type="entry name" value="STE3"/>
    <property type="match status" value="1"/>
</dbReference>
<dbReference type="EMBL" id="LUGG01000005">
    <property type="protein sequence ID" value="OBZ74837.1"/>
    <property type="molecule type" value="Genomic_DNA"/>
</dbReference>
<dbReference type="AlphaFoldDB" id="A0A1C7ME01"/>
<dbReference type="GO" id="GO:0004934">
    <property type="term" value="F:mating-type alpha-factor pheromone receptor activity"/>
    <property type="evidence" value="ECO:0007669"/>
    <property type="project" value="InterPro"/>
</dbReference>
<comment type="subcellular location">
    <subcellularLocation>
        <location evidence="1">Membrane</location>
        <topology evidence="1">Multi-pass membrane protein</topology>
    </subcellularLocation>
</comment>
<dbReference type="InterPro" id="IPR000481">
    <property type="entry name" value="GPCR_Pheromne_B_alpha_rcpt"/>
</dbReference>
<evidence type="ECO:0000256" key="8">
    <source>
        <dbReference type="ARBA" id="ARBA00023170"/>
    </source>
</evidence>
<evidence type="ECO:0000256" key="2">
    <source>
        <dbReference type="ARBA" id="ARBA00011085"/>
    </source>
</evidence>
<sequence length="471" mass="52852">MAIPWEVQGEIYAAFALLGFILVCIPLYWHMEAWNVGCVLYIFFVGTECLIKFINTVVWRNNAINWAPVYCDITTRFRLAVSIGVCTASLIINRRLYKIATVSSVSISRSDKRRAVLVDCAIGLGIPALAVILYWFYQGHRFDILEGIGCIPAIPNTILSYFLYEAWPIPIGLVSAFYCISTIRAFLKRRKQFNELMASNSNLTFNRYLRLMALASADMLFTVPLGIYSIVSNLKANPIYVWRGLADIHFGFSRVEQMPSFVWRQSPAMVQAMNFDNWMIVACAFLFFALFGLAEEARTHYRHALNSVAKRVGITTFERGSGLGSSGGSGSSGSRALGRITIPTFVQRSKRHDSMLSFSDELSTSISVGDIPDFEELKAPYSPSELSAGSSTCVSSPVDAPTSPRWSRCPHSLDRRRHTTHHPCHGMSPTSLVCRASFDRYGLTCPCLGPLCDKTDSLRFFMIYHLRYLYP</sequence>
<proteinExistence type="inferred from homology"/>
<keyword evidence="8 11" id="KW-0675">Receptor</keyword>
<keyword evidence="3" id="KW-0589">Pheromone response</keyword>
<gene>
    <name evidence="11" type="primary">BAR3_1</name>
    <name evidence="11" type="ORF">A0H81_05265</name>
</gene>
<evidence type="ECO:0000256" key="7">
    <source>
        <dbReference type="ARBA" id="ARBA00023136"/>
    </source>
</evidence>
<keyword evidence="6" id="KW-0297">G-protein coupled receptor</keyword>
<keyword evidence="5 10" id="KW-1133">Transmembrane helix</keyword>
<comment type="similarity">
    <text evidence="2">Belongs to the G-protein coupled receptor 4 family.</text>
</comment>
<evidence type="ECO:0000256" key="9">
    <source>
        <dbReference type="ARBA" id="ARBA00023224"/>
    </source>
</evidence>
<feature type="transmembrane region" description="Helical" evidence="10">
    <location>
        <begin position="79"/>
        <end position="96"/>
    </location>
</feature>
<keyword evidence="7 10" id="KW-0472">Membrane</keyword>
<dbReference type="PANTHER" id="PTHR28097:SF1">
    <property type="entry name" value="PHEROMONE A FACTOR RECEPTOR"/>
    <property type="match status" value="1"/>
</dbReference>
<dbReference type="PRINTS" id="PR00899">
    <property type="entry name" value="GPCRSTE3"/>
</dbReference>
<reference evidence="11 12" key="1">
    <citation type="submission" date="2016-03" db="EMBL/GenBank/DDBJ databases">
        <title>Whole genome sequencing of Grifola frondosa 9006-11.</title>
        <authorList>
            <person name="Min B."/>
            <person name="Park H."/>
            <person name="Kim J.-G."/>
            <person name="Cho H."/>
            <person name="Oh Y.-L."/>
            <person name="Kong W.-S."/>
            <person name="Choi I.-G."/>
        </authorList>
    </citation>
    <scope>NUCLEOTIDE SEQUENCE [LARGE SCALE GENOMIC DNA]</scope>
    <source>
        <strain evidence="11 12">9006-11</strain>
    </source>
</reference>
<evidence type="ECO:0000256" key="10">
    <source>
        <dbReference type="SAM" id="Phobius"/>
    </source>
</evidence>
<feature type="transmembrane region" description="Helical" evidence="10">
    <location>
        <begin position="12"/>
        <end position="31"/>
    </location>
</feature>
<dbReference type="Proteomes" id="UP000092993">
    <property type="component" value="Unassembled WGS sequence"/>
</dbReference>
<dbReference type="OrthoDB" id="2874149at2759"/>
<evidence type="ECO:0000256" key="6">
    <source>
        <dbReference type="ARBA" id="ARBA00023040"/>
    </source>
</evidence>
<keyword evidence="9" id="KW-0807">Transducer</keyword>
<accession>A0A1C7ME01</accession>
<evidence type="ECO:0000256" key="3">
    <source>
        <dbReference type="ARBA" id="ARBA00022507"/>
    </source>
</evidence>
<feature type="transmembrane region" description="Helical" evidence="10">
    <location>
        <begin position="208"/>
        <end position="231"/>
    </location>
</feature>
<dbReference type="CDD" id="cd14966">
    <property type="entry name" value="7tmD_STE3"/>
    <property type="match status" value="1"/>
</dbReference>
<comment type="caution">
    <text evidence="11">The sequence shown here is derived from an EMBL/GenBank/DDBJ whole genome shotgun (WGS) entry which is preliminary data.</text>
</comment>
<dbReference type="PRINTS" id="PR00901">
    <property type="entry name" value="PHEROMONEBAR"/>
</dbReference>
<keyword evidence="4 10" id="KW-0812">Transmembrane</keyword>
<dbReference type="PANTHER" id="PTHR28097">
    <property type="entry name" value="PHEROMONE A FACTOR RECEPTOR"/>
    <property type="match status" value="1"/>
</dbReference>
<dbReference type="InterPro" id="IPR001499">
    <property type="entry name" value="GPCR_STE3"/>
</dbReference>
<feature type="transmembrane region" description="Helical" evidence="10">
    <location>
        <begin position="167"/>
        <end position="187"/>
    </location>
</feature>
<feature type="transmembrane region" description="Helical" evidence="10">
    <location>
        <begin position="277"/>
        <end position="294"/>
    </location>
</feature>
<evidence type="ECO:0000313" key="12">
    <source>
        <dbReference type="Proteomes" id="UP000092993"/>
    </source>
</evidence>
<organism evidence="11 12">
    <name type="scientific">Grifola frondosa</name>
    <name type="common">Maitake</name>
    <name type="synonym">Polyporus frondosus</name>
    <dbReference type="NCBI Taxonomy" id="5627"/>
    <lineage>
        <taxon>Eukaryota</taxon>
        <taxon>Fungi</taxon>
        <taxon>Dikarya</taxon>
        <taxon>Basidiomycota</taxon>
        <taxon>Agaricomycotina</taxon>
        <taxon>Agaricomycetes</taxon>
        <taxon>Polyporales</taxon>
        <taxon>Grifolaceae</taxon>
        <taxon>Grifola</taxon>
    </lineage>
</organism>
<name>A0A1C7ME01_GRIFR</name>
<protein>
    <submittedName>
        <fullName evidence="11">Pheromone B alpha 3 receptor</fullName>
    </submittedName>
</protein>
<dbReference type="OMA" id="EAWNVGC"/>
<feature type="transmembrane region" description="Helical" evidence="10">
    <location>
        <begin position="38"/>
        <end position="59"/>
    </location>
</feature>